<dbReference type="OrthoDB" id="3546391at2759"/>
<gene>
    <name evidence="2" type="ORF">K469DRAFT_703040</name>
</gene>
<protein>
    <submittedName>
        <fullName evidence="2">Uncharacterized protein</fullName>
    </submittedName>
</protein>
<organism evidence="2 3">
    <name type="scientific">Zopfia rhizophila CBS 207.26</name>
    <dbReference type="NCBI Taxonomy" id="1314779"/>
    <lineage>
        <taxon>Eukaryota</taxon>
        <taxon>Fungi</taxon>
        <taxon>Dikarya</taxon>
        <taxon>Ascomycota</taxon>
        <taxon>Pezizomycotina</taxon>
        <taxon>Dothideomycetes</taxon>
        <taxon>Dothideomycetes incertae sedis</taxon>
        <taxon>Zopfiaceae</taxon>
        <taxon>Zopfia</taxon>
    </lineage>
</organism>
<sequence>MIPTAPQRTRTVISAHLNEHVVTVQVRAFSMKFGERSALPAQKSNQLPPGKANANASAQIETLTTMATLLLREWKDKAGTYQATGRDGRTKAGTYEANLNPDENIHPRDRNAESRG</sequence>
<accession>A0A6A6D7R6</accession>
<evidence type="ECO:0000313" key="2">
    <source>
        <dbReference type="EMBL" id="KAF2175085.1"/>
    </source>
</evidence>
<dbReference type="EMBL" id="ML994748">
    <property type="protein sequence ID" value="KAF2175085.1"/>
    <property type="molecule type" value="Genomic_DNA"/>
</dbReference>
<evidence type="ECO:0000256" key="1">
    <source>
        <dbReference type="SAM" id="MobiDB-lite"/>
    </source>
</evidence>
<evidence type="ECO:0000313" key="3">
    <source>
        <dbReference type="Proteomes" id="UP000800200"/>
    </source>
</evidence>
<name>A0A6A6D7R6_9PEZI</name>
<proteinExistence type="predicted"/>
<reference evidence="2" key="1">
    <citation type="journal article" date="2020" name="Stud. Mycol.">
        <title>101 Dothideomycetes genomes: a test case for predicting lifestyles and emergence of pathogens.</title>
        <authorList>
            <person name="Haridas S."/>
            <person name="Albert R."/>
            <person name="Binder M."/>
            <person name="Bloem J."/>
            <person name="Labutti K."/>
            <person name="Salamov A."/>
            <person name="Andreopoulos B."/>
            <person name="Baker S."/>
            <person name="Barry K."/>
            <person name="Bills G."/>
            <person name="Bluhm B."/>
            <person name="Cannon C."/>
            <person name="Castanera R."/>
            <person name="Culley D."/>
            <person name="Daum C."/>
            <person name="Ezra D."/>
            <person name="Gonzalez J."/>
            <person name="Henrissat B."/>
            <person name="Kuo A."/>
            <person name="Liang C."/>
            <person name="Lipzen A."/>
            <person name="Lutzoni F."/>
            <person name="Magnuson J."/>
            <person name="Mondo S."/>
            <person name="Nolan M."/>
            <person name="Ohm R."/>
            <person name="Pangilinan J."/>
            <person name="Park H.-J."/>
            <person name="Ramirez L."/>
            <person name="Alfaro M."/>
            <person name="Sun H."/>
            <person name="Tritt A."/>
            <person name="Yoshinaga Y."/>
            <person name="Zwiers L.-H."/>
            <person name="Turgeon B."/>
            <person name="Goodwin S."/>
            <person name="Spatafora J."/>
            <person name="Crous P."/>
            <person name="Grigoriev I."/>
        </authorList>
    </citation>
    <scope>NUCLEOTIDE SEQUENCE</scope>
    <source>
        <strain evidence="2">CBS 207.26</strain>
    </source>
</reference>
<keyword evidence="3" id="KW-1185">Reference proteome</keyword>
<feature type="compositionally biased region" description="Basic and acidic residues" evidence="1">
    <location>
        <begin position="103"/>
        <end position="116"/>
    </location>
</feature>
<feature type="region of interest" description="Disordered" evidence="1">
    <location>
        <begin position="78"/>
        <end position="116"/>
    </location>
</feature>
<dbReference type="Proteomes" id="UP000800200">
    <property type="component" value="Unassembled WGS sequence"/>
</dbReference>
<dbReference type="AlphaFoldDB" id="A0A6A6D7R6"/>